<dbReference type="EMBL" id="CP035299">
    <property type="protein sequence ID" value="QAU53239.1"/>
    <property type="molecule type" value="Genomic_DNA"/>
</dbReference>
<keyword evidence="2" id="KW-1133">Transmembrane helix</keyword>
<reference evidence="3 4" key="1">
    <citation type="submission" date="2019-01" db="EMBL/GenBank/DDBJ databases">
        <authorList>
            <person name="Ruckert C."/>
            <person name="Busche T."/>
            <person name="Kalinowski J."/>
        </authorList>
    </citation>
    <scope>NUCLEOTIDE SEQUENCE [LARGE SCALE GENOMIC DNA]</scope>
    <source>
        <strain evidence="3 4">136/3</strain>
    </source>
</reference>
<gene>
    <name evidence="3" type="ORF">CPELA_09940</name>
</gene>
<dbReference type="OrthoDB" id="4428184at2"/>
<feature type="compositionally biased region" description="Acidic residues" evidence="1">
    <location>
        <begin position="151"/>
        <end position="161"/>
    </location>
</feature>
<feature type="compositionally biased region" description="Low complexity" evidence="1">
    <location>
        <begin position="75"/>
        <end position="88"/>
    </location>
</feature>
<evidence type="ECO:0000256" key="1">
    <source>
        <dbReference type="SAM" id="MobiDB-lite"/>
    </source>
</evidence>
<organism evidence="3 4">
    <name type="scientific">Corynebacterium pelargi</name>
    <dbReference type="NCBI Taxonomy" id="1471400"/>
    <lineage>
        <taxon>Bacteria</taxon>
        <taxon>Bacillati</taxon>
        <taxon>Actinomycetota</taxon>
        <taxon>Actinomycetes</taxon>
        <taxon>Mycobacteriales</taxon>
        <taxon>Corynebacteriaceae</taxon>
        <taxon>Corynebacterium</taxon>
    </lineage>
</organism>
<feature type="region of interest" description="Disordered" evidence="1">
    <location>
        <begin position="12"/>
        <end position="234"/>
    </location>
</feature>
<protein>
    <submittedName>
        <fullName evidence="3">Uncharacterized protein</fullName>
    </submittedName>
</protein>
<evidence type="ECO:0000313" key="4">
    <source>
        <dbReference type="Proteomes" id="UP000288929"/>
    </source>
</evidence>
<feature type="transmembrane region" description="Helical" evidence="2">
    <location>
        <begin position="334"/>
        <end position="354"/>
    </location>
</feature>
<dbReference type="Proteomes" id="UP000288929">
    <property type="component" value="Chromosome"/>
</dbReference>
<proteinExistence type="predicted"/>
<dbReference type="RefSeq" id="WP_128890560.1">
    <property type="nucleotide sequence ID" value="NZ_BMCX01000002.1"/>
</dbReference>
<name>A0A410WBB6_9CORY</name>
<keyword evidence="4" id="KW-1185">Reference proteome</keyword>
<keyword evidence="2" id="KW-0472">Membrane</keyword>
<feature type="transmembrane region" description="Helical" evidence="2">
    <location>
        <begin position="303"/>
        <end position="328"/>
    </location>
</feature>
<evidence type="ECO:0000256" key="2">
    <source>
        <dbReference type="SAM" id="Phobius"/>
    </source>
</evidence>
<keyword evidence="2" id="KW-0812">Transmembrane</keyword>
<dbReference type="AlphaFoldDB" id="A0A410WBB6"/>
<dbReference type="KEGG" id="cpeg:CPELA_09940"/>
<feature type="transmembrane region" description="Helical" evidence="2">
    <location>
        <begin position="361"/>
        <end position="380"/>
    </location>
</feature>
<sequence>MSDKQLTVAELLARSGGSDDSSKTPRRRRRRSLEEGGISVAELTGNIPKVASKPAESRHSNVPIDAEHDNRPDAEPTAGPAAGPTAEPNASQDPLDVDRDTSAEEEQPSPLAVEQNDAPTDDQSDVVSQPLGAQPKDDADEDHDAPLAVDIPDDAQSDDAQGEGAEVAAKDSGISLHVVDEKDPVQLTTGSFPAQAATQASAEEVLDEPTPAFAEEYEEHFEQPAPEKPLEEEPELVQQRFGGDVEDTTVIKEISEPVRPQHDAEDTNVIRQVQQDEEEEELDDEALAAAYDEEAAADEKISIAAVVLMALVGIVLGAVIFFGFQMLWGSMNKWIVGVLALAVTGAMVGVVHSLRTASDKFSMGLSALVGLVLTFGPALIV</sequence>
<feature type="compositionally biased region" description="Basic and acidic residues" evidence="1">
    <location>
        <begin position="55"/>
        <end position="74"/>
    </location>
</feature>
<feature type="compositionally biased region" description="Polar residues" evidence="1">
    <location>
        <begin position="186"/>
        <end position="201"/>
    </location>
</feature>
<evidence type="ECO:0000313" key="3">
    <source>
        <dbReference type="EMBL" id="QAU53239.1"/>
    </source>
</evidence>
<accession>A0A410WBB6</accession>